<name>A0A0D7VW45_9FLAO</name>
<dbReference type="NCBIfam" id="TIGR04183">
    <property type="entry name" value="Por_Secre_tail"/>
    <property type="match status" value="1"/>
</dbReference>
<dbReference type="Pfam" id="PF18962">
    <property type="entry name" value="Por_Secre_tail"/>
    <property type="match status" value="1"/>
</dbReference>
<evidence type="ECO:0000256" key="1">
    <source>
        <dbReference type="ARBA" id="ARBA00022729"/>
    </source>
</evidence>
<organism evidence="3 4">
    <name type="scientific">Neotamlana nanhaiensis</name>
    <dbReference type="NCBI Taxonomy" id="1382798"/>
    <lineage>
        <taxon>Bacteria</taxon>
        <taxon>Pseudomonadati</taxon>
        <taxon>Bacteroidota</taxon>
        <taxon>Flavobacteriia</taxon>
        <taxon>Flavobacteriales</taxon>
        <taxon>Flavobacteriaceae</taxon>
        <taxon>Neotamlana</taxon>
    </lineage>
</organism>
<comment type="caution">
    <text evidence="3">The sequence shown here is derived from an EMBL/GenBank/DDBJ whole genome shotgun (WGS) entry which is preliminary data.</text>
</comment>
<dbReference type="PATRIC" id="fig|1382798.3.peg.2377"/>
<dbReference type="Proteomes" id="UP000032361">
    <property type="component" value="Unassembled WGS sequence"/>
</dbReference>
<keyword evidence="4" id="KW-1185">Reference proteome</keyword>
<accession>A0A0D7VW45</accession>
<proteinExistence type="predicted"/>
<dbReference type="OrthoDB" id="1652165at2"/>
<dbReference type="RefSeq" id="WP_044627754.1">
    <property type="nucleotide sequence ID" value="NZ_JTDV01000021.1"/>
</dbReference>
<feature type="domain" description="Secretion system C-terminal sorting" evidence="2">
    <location>
        <begin position="32"/>
        <end position="102"/>
    </location>
</feature>
<reference evidence="3 4" key="1">
    <citation type="journal article" date="2015" name="Antonie Van Leeuwenhoek">
        <title>Tamlana nanhaiensis sp. nov., isolated from surface seawater collected from the South China Sea.</title>
        <authorList>
            <person name="Liu X."/>
            <person name="Lai Q."/>
            <person name="Du Y."/>
            <person name="Li G."/>
            <person name="Sun F."/>
            <person name="Shao Z."/>
        </authorList>
    </citation>
    <scope>NUCLEOTIDE SEQUENCE [LARGE SCALE GENOMIC DNA]</scope>
    <source>
        <strain evidence="3 4">FHC16</strain>
    </source>
</reference>
<keyword evidence="1" id="KW-0732">Signal</keyword>
<sequence>NKRFAIVFQSKAETLSVNESQTESNFMYFENASNTFYVKKLNAAVVTQLAVINMRGQRVMVLQNVEKSSLEQGIQLGQVATGAYVICLRTDTNQVLTKKIVIK</sequence>
<evidence type="ECO:0000259" key="2">
    <source>
        <dbReference type="Pfam" id="PF18962"/>
    </source>
</evidence>
<feature type="non-terminal residue" evidence="3">
    <location>
        <position position="1"/>
    </location>
</feature>
<evidence type="ECO:0000313" key="4">
    <source>
        <dbReference type="Proteomes" id="UP000032361"/>
    </source>
</evidence>
<dbReference type="AlphaFoldDB" id="A0A0D7VW45"/>
<dbReference type="STRING" id="1382798.PK35_16845"/>
<protein>
    <recommendedName>
        <fullName evidence="2">Secretion system C-terminal sorting domain-containing protein</fullName>
    </recommendedName>
</protein>
<dbReference type="EMBL" id="JTDV01000021">
    <property type="protein sequence ID" value="KJD31019.1"/>
    <property type="molecule type" value="Genomic_DNA"/>
</dbReference>
<gene>
    <name evidence="3" type="ORF">PK35_16845</name>
</gene>
<dbReference type="InterPro" id="IPR026444">
    <property type="entry name" value="Secre_tail"/>
</dbReference>
<evidence type="ECO:0000313" key="3">
    <source>
        <dbReference type="EMBL" id="KJD31019.1"/>
    </source>
</evidence>